<dbReference type="Proteomes" id="UP000553442">
    <property type="component" value="Unassembled WGS sequence"/>
</dbReference>
<evidence type="ECO:0000256" key="1">
    <source>
        <dbReference type="SAM" id="MobiDB-lite"/>
    </source>
</evidence>
<evidence type="ECO:0000313" key="3">
    <source>
        <dbReference type="EMBL" id="MBB3332086.1"/>
    </source>
</evidence>
<comment type="caution">
    <text evidence="3">The sequence shown here is derived from an EMBL/GenBank/DDBJ whole genome shotgun (WGS) entry which is preliminary data.</text>
</comment>
<feature type="compositionally biased region" description="Basic and acidic residues" evidence="1">
    <location>
        <begin position="112"/>
        <end position="141"/>
    </location>
</feature>
<evidence type="ECO:0000313" key="4">
    <source>
        <dbReference type="Proteomes" id="UP000553442"/>
    </source>
</evidence>
<name>A0A7W5K520_9GAMM</name>
<feature type="region of interest" description="Disordered" evidence="1">
    <location>
        <begin position="104"/>
        <end position="155"/>
    </location>
</feature>
<evidence type="ECO:0008006" key="5">
    <source>
        <dbReference type="Google" id="ProtNLM"/>
    </source>
</evidence>
<organism evidence="3 4">
    <name type="scientific">Halomonas campaniensis</name>
    <dbReference type="NCBI Taxonomy" id="213554"/>
    <lineage>
        <taxon>Bacteria</taxon>
        <taxon>Pseudomonadati</taxon>
        <taxon>Pseudomonadota</taxon>
        <taxon>Gammaproteobacteria</taxon>
        <taxon>Oceanospirillales</taxon>
        <taxon>Halomonadaceae</taxon>
        <taxon>Halomonas</taxon>
    </lineage>
</organism>
<feature type="chain" id="PRO_5031244483" description="Zinc resistance-associated protein" evidence="2">
    <location>
        <begin position="29"/>
        <end position="155"/>
    </location>
</feature>
<dbReference type="RefSeq" id="WP_183333305.1">
    <property type="nucleotide sequence ID" value="NZ_JACHZF010000023.1"/>
</dbReference>
<reference evidence="3 4" key="1">
    <citation type="submission" date="2020-08" db="EMBL/GenBank/DDBJ databases">
        <title>Genomic Encyclopedia of Archaeal and Bacterial Type Strains, Phase II (KMG-II): from individual species to whole genera.</title>
        <authorList>
            <person name="Goeker M."/>
        </authorList>
    </citation>
    <scope>NUCLEOTIDE SEQUENCE [LARGE SCALE GENOMIC DNA]</scope>
    <source>
        <strain evidence="3 4">5AG</strain>
    </source>
</reference>
<evidence type="ECO:0000256" key="2">
    <source>
        <dbReference type="SAM" id="SignalP"/>
    </source>
</evidence>
<accession>A0A7W5K520</accession>
<keyword evidence="2" id="KW-0732">Signal</keyword>
<keyword evidence="4" id="KW-1185">Reference proteome</keyword>
<gene>
    <name evidence="3" type="ORF">BDK63_002979</name>
</gene>
<protein>
    <recommendedName>
        <fullName evidence="5">Zinc resistance-associated protein</fullName>
    </recommendedName>
</protein>
<feature type="signal peptide" evidence="2">
    <location>
        <begin position="1"/>
        <end position="28"/>
    </location>
</feature>
<sequence>MKRQSLFQRCAALLPVAVLSLSVGLAQAQDADLEESLYGRQMTTQQERDQIRQRLHSTRSFEERQQIHNEYQQMIRQRAMERGFEPDGIYGRQMMNPQERRDFAERMQGARSPEERQRLQAEHRQQMRHRIMEERRQRMHEPGTGGGRGAGRGRN</sequence>
<dbReference type="AlphaFoldDB" id="A0A7W5K520"/>
<feature type="compositionally biased region" description="Gly residues" evidence="1">
    <location>
        <begin position="143"/>
        <end position="155"/>
    </location>
</feature>
<proteinExistence type="predicted"/>
<dbReference type="EMBL" id="JACHZF010000023">
    <property type="protein sequence ID" value="MBB3332086.1"/>
    <property type="molecule type" value="Genomic_DNA"/>
</dbReference>